<proteinExistence type="predicted"/>
<accession>A0A7W7N4F7</accession>
<feature type="compositionally biased region" description="Basic and acidic residues" evidence="1">
    <location>
        <begin position="36"/>
        <end position="49"/>
    </location>
</feature>
<reference evidence="2 3" key="1">
    <citation type="submission" date="2020-08" db="EMBL/GenBank/DDBJ databases">
        <title>Functional genomics of gut bacteria from endangered species of beetles.</title>
        <authorList>
            <person name="Carlos-Shanley C."/>
        </authorList>
    </citation>
    <scope>NUCLEOTIDE SEQUENCE [LARGE SCALE GENOMIC DNA]</scope>
    <source>
        <strain evidence="2 3">S00123</strain>
    </source>
</reference>
<evidence type="ECO:0000313" key="3">
    <source>
        <dbReference type="Proteomes" id="UP000539957"/>
    </source>
</evidence>
<dbReference type="Proteomes" id="UP000539957">
    <property type="component" value="Unassembled WGS sequence"/>
</dbReference>
<organism evidence="2 3">
    <name type="scientific">Brevundimonas bullata</name>
    <dbReference type="NCBI Taxonomy" id="13160"/>
    <lineage>
        <taxon>Bacteria</taxon>
        <taxon>Pseudomonadati</taxon>
        <taxon>Pseudomonadota</taxon>
        <taxon>Alphaproteobacteria</taxon>
        <taxon>Caulobacterales</taxon>
        <taxon>Caulobacteraceae</taxon>
        <taxon>Brevundimonas</taxon>
    </lineage>
</organism>
<evidence type="ECO:0000313" key="2">
    <source>
        <dbReference type="EMBL" id="MBB4798334.1"/>
    </source>
</evidence>
<evidence type="ECO:0000256" key="1">
    <source>
        <dbReference type="SAM" id="MobiDB-lite"/>
    </source>
</evidence>
<protein>
    <submittedName>
        <fullName evidence="2">Uncharacterized protein</fullName>
    </submittedName>
</protein>
<dbReference type="EMBL" id="JACHKY010000003">
    <property type="protein sequence ID" value="MBB4798334.1"/>
    <property type="molecule type" value="Genomic_DNA"/>
</dbReference>
<sequence length="49" mass="5297">MNYVLIALCLLFTAVAVAAIRHSRRPAGKPSAIENGKIDDVNGRSDRDT</sequence>
<dbReference type="RefSeq" id="WP_184269718.1">
    <property type="nucleotide sequence ID" value="NZ_JACHKY010000003.1"/>
</dbReference>
<name>A0A7W7N4F7_9CAUL</name>
<feature type="region of interest" description="Disordered" evidence="1">
    <location>
        <begin position="23"/>
        <end position="49"/>
    </location>
</feature>
<keyword evidence="3" id="KW-1185">Reference proteome</keyword>
<comment type="caution">
    <text evidence="2">The sequence shown here is derived from an EMBL/GenBank/DDBJ whole genome shotgun (WGS) entry which is preliminary data.</text>
</comment>
<gene>
    <name evidence="2" type="ORF">HNP32_002078</name>
</gene>
<dbReference type="AlphaFoldDB" id="A0A7W7N4F7"/>